<keyword evidence="2" id="KW-1185">Reference proteome</keyword>
<name>A0ABS8SLX4_DATST</name>
<sequence length="50" mass="5600">PTDRTMSRTIIHDSWILGKQTLGQGKPRTIGTILDAIPQSYLDLWYAGLT</sequence>
<accession>A0ABS8SLX4</accession>
<comment type="caution">
    <text evidence="1">The sequence shown here is derived from an EMBL/GenBank/DDBJ whole genome shotgun (WGS) entry which is preliminary data.</text>
</comment>
<dbReference type="EMBL" id="JACEIK010000586">
    <property type="protein sequence ID" value="MCD7459474.1"/>
    <property type="molecule type" value="Genomic_DNA"/>
</dbReference>
<proteinExistence type="predicted"/>
<reference evidence="1 2" key="1">
    <citation type="journal article" date="2021" name="BMC Genomics">
        <title>Datura genome reveals duplications of psychoactive alkaloid biosynthetic genes and high mutation rate following tissue culture.</title>
        <authorList>
            <person name="Rajewski A."/>
            <person name="Carter-House D."/>
            <person name="Stajich J."/>
            <person name="Litt A."/>
        </authorList>
    </citation>
    <scope>NUCLEOTIDE SEQUENCE [LARGE SCALE GENOMIC DNA]</scope>
    <source>
        <strain evidence="1">AR-01</strain>
    </source>
</reference>
<dbReference type="Proteomes" id="UP000823775">
    <property type="component" value="Unassembled WGS sequence"/>
</dbReference>
<feature type="non-terminal residue" evidence="1">
    <location>
        <position position="1"/>
    </location>
</feature>
<evidence type="ECO:0000313" key="2">
    <source>
        <dbReference type="Proteomes" id="UP000823775"/>
    </source>
</evidence>
<organism evidence="1 2">
    <name type="scientific">Datura stramonium</name>
    <name type="common">Jimsonweed</name>
    <name type="synonym">Common thornapple</name>
    <dbReference type="NCBI Taxonomy" id="4076"/>
    <lineage>
        <taxon>Eukaryota</taxon>
        <taxon>Viridiplantae</taxon>
        <taxon>Streptophyta</taxon>
        <taxon>Embryophyta</taxon>
        <taxon>Tracheophyta</taxon>
        <taxon>Spermatophyta</taxon>
        <taxon>Magnoliopsida</taxon>
        <taxon>eudicotyledons</taxon>
        <taxon>Gunneridae</taxon>
        <taxon>Pentapetalae</taxon>
        <taxon>asterids</taxon>
        <taxon>lamiids</taxon>
        <taxon>Solanales</taxon>
        <taxon>Solanaceae</taxon>
        <taxon>Solanoideae</taxon>
        <taxon>Datureae</taxon>
        <taxon>Datura</taxon>
    </lineage>
</organism>
<evidence type="ECO:0000313" key="1">
    <source>
        <dbReference type="EMBL" id="MCD7459474.1"/>
    </source>
</evidence>
<gene>
    <name evidence="1" type="ORF">HAX54_040982</name>
</gene>
<protein>
    <submittedName>
        <fullName evidence="1">Uncharacterized protein</fullName>
    </submittedName>
</protein>